<protein>
    <recommendedName>
        <fullName evidence="4">M23ase beta-sheet core domain-containing protein</fullName>
    </recommendedName>
</protein>
<dbReference type="Gene3D" id="2.70.70.10">
    <property type="entry name" value="Glucose Permease (Domain IIA)"/>
    <property type="match status" value="1"/>
</dbReference>
<dbReference type="GO" id="GO:0004222">
    <property type="term" value="F:metalloendopeptidase activity"/>
    <property type="evidence" value="ECO:0007669"/>
    <property type="project" value="TreeGrafter"/>
</dbReference>
<feature type="signal peptide" evidence="3">
    <location>
        <begin position="1"/>
        <end position="24"/>
    </location>
</feature>
<dbReference type="InterPro" id="IPR016047">
    <property type="entry name" value="M23ase_b-sheet_dom"/>
</dbReference>
<proteinExistence type="predicted"/>
<evidence type="ECO:0000256" key="3">
    <source>
        <dbReference type="SAM" id="SignalP"/>
    </source>
</evidence>
<evidence type="ECO:0000313" key="6">
    <source>
        <dbReference type="Proteomes" id="UP000035721"/>
    </source>
</evidence>
<reference evidence="5 6" key="1">
    <citation type="journal article" date="2013" name="ISME J.">
        <title>A metabolic model for members of the genus Tetrasphaera involved in enhanced biological phosphorus removal.</title>
        <authorList>
            <person name="Kristiansen R."/>
            <person name="Nguyen H.T.T."/>
            <person name="Saunders A.M."/>
            <person name="Nielsen J.L."/>
            <person name="Wimmer R."/>
            <person name="Le V.Q."/>
            <person name="McIlroy S.J."/>
            <person name="Petrovski S."/>
            <person name="Seviour R.J."/>
            <person name="Calteau A."/>
            <person name="Nielsen K.L."/>
            <person name="Nielsen P.H."/>
        </authorList>
    </citation>
    <scope>NUCLEOTIDE SEQUENCE [LARGE SCALE GENOMIC DNA]</scope>
    <source>
        <strain evidence="5 6">T1-X7</strain>
    </source>
</reference>
<sequence>MHTRRLLPTAIAVLLLVVAPPTGAAALRPDEGGAASRAQPPAMQAPGVALDPAAARGAGHQEPRAGPPAADPASALSGQVAPTPRSATTPQPSTRRRWQWPLSPRPVVLRRFAPPATTWGAGHRGIDLAATPGEPVLAVASGTVSHVGVIAGKPTISVLHADGIRSTYEPVGASVRTGESVEAGQTIGLVESAGSHCTSTCLHLGAIRGAEYLDPLLLLGGWRVRLLPLHGPPARGP</sequence>
<dbReference type="EMBL" id="CAJB01000021">
    <property type="protein sequence ID" value="CCH76270.1"/>
    <property type="molecule type" value="Genomic_DNA"/>
</dbReference>
<dbReference type="PANTHER" id="PTHR21666:SF289">
    <property type="entry name" value="L-ALA--D-GLU ENDOPEPTIDASE"/>
    <property type="match status" value="1"/>
</dbReference>
<evidence type="ECO:0000259" key="4">
    <source>
        <dbReference type="Pfam" id="PF01551"/>
    </source>
</evidence>
<keyword evidence="1 3" id="KW-0732">Signal</keyword>
<dbReference type="InterPro" id="IPR050570">
    <property type="entry name" value="Cell_wall_metabolism_enzyme"/>
</dbReference>
<keyword evidence="6" id="KW-1185">Reference proteome</keyword>
<dbReference type="PANTHER" id="PTHR21666">
    <property type="entry name" value="PEPTIDASE-RELATED"/>
    <property type="match status" value="1"/>
</dbReference>
<dbReference type="Pfam" id="PF01551">
    <property type="entry name" value="Peptidase_M23"/>
    <property type="match status" value="1"/>
</dbReference>
<dbReference type="STRING" id="1194083.BN12_1170009"/>
<dbReference type="CDD" id="cd12797">
    <property type="entry name" value="M23_peptidase"/>
    <property type="match status" value="1"/>
</dbReference>
<organism evidence="5 6">
    <name type="scientific">Nostocoides japonicum T1-X7</name>
    <dbReference type="NCBI Taxonomy" id="1194083"/>
    <lineage>
        <taxon>Bacteria</taxon>
        <taxon>Bacillati</taxon>
        <taxon>Actinomycetota</taxon>
        <taxon>Actinomycetes</taxon>
        <taxon>Micrococcales</taxon>
        <taxon>Intrasporangiaceae</taxon>
        <taxon>Nostocoides</taxon>
    </lineage>
</organism>
<evidence type="ECO:0000256" key="1">
    <source>
        <dbReference type="ARBA" id="ARBA00022729"/>
    </source>
</evidence>
<evidence type="ECO:0000256" key="2">
    <source>
        <dbReference type="SAM" id="MobiDB-lite"/>
    </source>
</evidence>
<accession>A0A077LWG9</accession>
<dbReference type="SUPFAM" id="SSF51261">
    <property type="entry name" value="Duplicated hybrid motif"/>
    <property type="match status" value="1"/>
</dbReference>
<dbReference type="Proteomes" id="UP000035721">
    <property type="component" value="Unassembled WGS sequence"/>
</dbReference>
<feature type="chain" id="PRO_5039405552" description="M23ase beta-sheet core domain-containing protein" evidence="3">
    <location>
        <begin position="25"/>
        <end position="237"/>
    </location>
</feature>
<feature type="domain" description="M23ase beta-sheet core" evidence="4">
    <location>
        <begin position="122"/>
        <end position="215"/>
    </location>
</feature>
<dbReference type="InterPro" id="IPR011055">
    <property type="entry name" value="Dup_hybrid_motif"/>
</dbReference>
<comment type="caution">
    <text evidence="5">The sequence shown here is derived from an EMBL/GenBank/DDBJ whole genome shotgun (WGS) entry which is preliminary data.</text>
</comment>
<feature type="region of interest" description="Disordered" evidence="2">
    <location>
        <begin position="53"/>
        <end position="101"/>
    </location>
</feature>
<gene>
    <name evidence="5" type="ORF">BN12_1170009</name>
</gene>
<name>A0A077LWG9_9MICO</name>
<dbReference type="AlphaFoldDB" id="A0A077LWG9"/>
<evidence type="ECO:0000313" key="5">
    <source>
        <dbReference type="EMBL" id="CCH76270.1"/>
    </source>
</evidence>